<keyword evidence="2" id="KW-1185">Reference proteome</keyword>
<dbReference type="AlphaFoldDB" id="A0AAP2W817"/>
<dbReference type="RefSeq" id="WP_231061579.1">
    <property type="nucleotide sequence ID" value="NZ_JAJNOR010000001.1"/>
</dbReference>
<dbReference type="EMBL" id="JAJNOR010000001">
    <property type="protein sequence ID" value="MCD2491665.1"/>
    <property type="molecule type" value="Genomic_DNA"/>
</dbReference>
<dbReference type="InterPro" id="IPR010375">
    <property type="entry name" value="CdAMP_rec"/>
</dbReference>
<dbReference type="Gene3D" id="3.30.70.120">
    <property type="match status" value="1"/>
</dbReference>
<dbReference type="SUPFAM" id="SSF54913">
    <property type="entry name" value="GlnB-like"/>
    <property type="match status" value="1"/>
</dbReference>
<comment type="caution">
    <text evidence="1">The sequence shown here is derived from an EMBL/GenBank/DDBJ whole genome shotgun (WGS) entry which is preliminary data.</text>
</comment>
<keyword evidence="1" id="KW-0675">Receptor</keyword>
<evidence type="ECO:0000313" key="2">
    <source>
        <dbReference type="Proteomes" id="UP001299265"/>
    </source>
</evidence>
<sequence>MKMIMAIIHHEDEMDTVRSLNEQNFFVTKLSTTGGFLKGKNTTIMIGTEDERVDEAVNVIRENAGKRRAIRYDNSGNLTGGSYTGINMPVPLEVEVGGCTIFEFPIDRIEKY</sequence>
<proteinExistence type="predicted"/>
<dbReference type="InterPro" id="IPR015867">
    <property type="entry name" value="N-reg_PII/ATP_PRibTrfase_C"/>
</dbReference>
<dbReference type="PANTHER" id="PTHR38456:SF1">
    <property type="entry name" value="CYCLIC DI-AMP RECEPTOR A"/>
    <property type="match status" value="1"/>
</dbReference>
<dbReference type="PANTHER" id="PTHR38456">
    <property type="entry name" value="CYCLIC DI-AMP RECEPTOR A"/>
    <property type="match status" value="1"/>
</dbReference>
<dbReference type="Proteomes" id="UP001299265">
    <property type="component" value="Unassembled WGS sequence"/>
</dbReference>
<name>A0AAP2W817_9FIRM</name>
<reference evidence="1 2" key="1">
    <citation type="submission" date="2021-11" db="EMBL/GenBank/DDBJ databases">
        <title>Lacrimispora sp. nov. NSJ-141 isolated from human feces.</title>
        <authorList>
            <person name="Abdugheni R."/>
        </authorList>
    </citation>
    <scope>NUCLEOTIDE SEQUENCE [LARGE SCALE GENOMIC DNA]</scope>
    <source>
        <strain evidence="1 2">NSJ-141</strain>
    </source>
</reference>
<accession>A0AAP2W817</accession>
<dbReference type="Pfam" id="PF06153">
    <property type="entry name" value="CdAMP_rec"/>
    <property type="match status" value="1"/>
</dbReference>
<gene>
    <name evidence="1" type="ORF">LQE92_03375</name>
</gene>
<evidence type="ECO:0000313" key="1">
    <source>
        <dbReference type="EMBL" id="MCD2491665.1"/>
    </source>
</evidence>
<protein>
    <submittedName>
        <fullName evidence="1">Cyclic-di-AMP receptor</fullName>
    </submittedName>
</protein>
<dbReference type="InterPro" id="IPR011322">
    <property type="entry name" value="N-reg_PII-like_a/b"/>
</dbReference>
<organism evidence="1 2">
    <name type="scientific">Lientehia hominis</name>
    <dbReference type="NCBI Taxonomy" id="2897778"/>
    <lineage>
        <taxon>Bacteria</taxon>
        <taxon>Bacillati</taxon>
        <taxon>Bacillota</taxon>
        <taxon>Clostridia</taxon>
        <taxon>Lachnospirales</taxon>
        <taxon>Lachnospiraceae</taxon>
        <taxon>Lientehia</taxon>
    </lineage>
</organism>